<comment type="caution">
    <text evidence="1">The sequence shown here is derived from an EMBL/GenBank/DDBJ whole genome shotgun (WGS) entry which is preliminary data.</text>
</comment>
<organism evidence="1 2">
    <name type="scientific">Oryza meyeriana var. granulata</name>
    <dbReference type="NCBI Taxonomy" id="110450"/>
    <lineage>
        <taxon>Eukaryota</taxon>
        <taxon>Viridiplantae</taxon>
        <taxon>Streptophyta</taxon>
        <taxon>Embryophyta</taxon>
        <taxon>Tracheophyta</taxon>
        <taxon>Spermatophyta</taxon>
        <taxon>Magnoliopsida</taxon>
        <taxon>Liliopsida</taxon>
        <taxon>Poales</taxon>
        <taxon>Poaceae</taxon>
        <taxon>BOP clade</taxon>
        <taxon>Oryzoideae</taxon>
        <taxon>Oryzeae</taxon>
        <taxon>Oryzinae</taxon>
        <taxon>Oryza</taxon>
        <taxon>Oryza meyeriana</taxon>
    </lineage>
</organism>
<dbReference type="EMBL" id="SPHZ02000004">
    <property type="protein sequence ID" value="KAF0922455.1"/>
    <property type="molecule type" value="Genomic_DNA"/>
</dbReference>
<name>A0A6G1EBG6_9ORYZ</name>
<accession>A0A6G1EBG6</accession>
<dbReference type="Proteomes" id="UP000479710">
    <property type="component" value="Unassembled WGS sequence"/>
</dbReference>
<protein>
    <submittedName>
        <fullName evidence="1">Uncharacterized protein</fullName>
    </submittedName>
</protein>
<sequence length="124" mass="12810">MAIAQQVTHDLAKIHILLAVVQLSARAALATLSKAAALLREDINDTKILVDDAFAFVPTSDDRDHEATLAAAAKLVVRVFSEAPVFPGAISAAMDLVASVCALPPPVIGALQNAQGVLTMAGID</sequence>
<evidence type="ECO:0000313" key="2">
    <source>
        <dbReference type="Proteomes" id="UP000479710"/>
    </source>
</evidence>
<proteinExistence type="predicted"/>
<keyword evidence="2" id="KW-1185">Reference proteome</keyword>
<dbReference type="AlphaFoldDB" id="A0A6G1EBG6"/>
<gene>
    <name evidence="1" type="ORF">E2562_036571</name>
</gene>
<reference evidence="1 2" key="1">
    <citation type="submission" date="2019-11" db="EMBL/GenBank/DDBJ databases">
        <title>Whole genome sequence of Oryza granulata.</title>
        <authorList>
            <person name="Li W."/>
        </authorList>
    </citation>
    <scope>NUCLEOTIDE SEQUENCE [LARGE SCALE GENOMIC DNA]</scope>
    <source>
        <strain evidence="2">cv. Menghai</strain>
        <tissue evidence="1">Leaf</tissue>
    </source>
</reference>
<evidence type="ECO:0000313" key="1">
    <source>
        <dbReference type="EMBL" id="KAF0922455.1"/>
    </source>
</evidence>